<protein>
    <submittedName>
        <fullName evidence="3">Reverse transcriptase domain-containing protein</fullName>
    </submittedName>
</protein>
<dbReference type="InterPro" id="IPR043502">
    <property type="entry name" value="DNA/RNA_pol_sf"/>
</dbReference>
<reference evidence="2" key="1">
    <citation type="submission" date="2014-07" db="EMBL/GenBank/DDBJ databases">
        <authorList>
            <person name="Martin A.A"/>
            <person name="De Silva N."/>
        </authorList>
    </citation>
    <scope>NUCLEOTIDE SEQUENCE</scope>
</reference>
<organism evidence="2 3">
    <name type="scientific">Strongyloides venezuelensis</name>
    <name type="common">Threadworm</name>
    <dbReference type="NCBI Taxonomy" id="75913"/>
    <lineage>
        <taxon>Eukaryota</taxon>
        <taxon>Metazoa</taxon>
        <taxon>Ecdysozoa</taxon>
        <taxon>Nematoda</taxon>
        <taxon>Chromadorea</taxon>
        <taxon>Rhabditida</taxon>
        <taxon>Tylenchina</taxon>
        <taxon>Panagrolaimomorpha</taxon>
        <taxon>Strongyloidoidea</taxon>
        <taxon>Strongyloididae</taxon>
        <taxon>Strongyloides</taxon>
    </lineage>
</organism>
<dbReference type="InterPro" id="IPR000477">
    <property type="entry name" value="RT_dom"/>
</dbReference>
<dbReference type="InterPro" id="IPR043128">
    <property type="entry name" value="Rev_trsase/Diguanyl_cyclase"/>
</dbReference>
<evidence type="ECO:0000313" key="3">
    <source>
        <dbReference type="WBParaSite" id="SVE_1673900.1"/>
    </source>
</evidence>
<dbReference type="Proteomes" id="UP000035680">
    <property type="component" value="Unassembled WGS sequence"/>
</dbReference>
<accession>A0A0K0FWF3</accession>
<feature type="domain" description="Reverse transcriptase" evidence="1">
    <location>
        <begin position="1"/>
        <end position="146"/>
    </location>
</feature>
<evidence type="ECO:0000313" key="2">
    <source>
        <dbReference type="Proteomes" id="UP000035680"/>
    </source>
</evidence>
<keyword evidence="2" id="KW-1185">Reference proteome</keyword>
<dbReference type="SUPFAM" id="SSF56672">
    <property type="entry name" value="DNA/RNA polymerases"/>
    <property type="match status" value="1"/>
</dbReference>
<dbReference type="Gene3D" id="3.30.70.270">
    <property type="match status" value="1"/>
</dbReference>
<evidence type="ECO:0000259" key="1">
    <source>
        <dbReference type="PROSITE" id="PS50878"/>
    </source>
</evidence>
<dbReference type="AlphaFoldDB" id="A0A0K0FWF3"/>
<sequence length="146" mass="16820">MTVMVKANTTKVITKNYDSKNEIQFKVKLDARVCLDILLNEADKTFLGIQCPVTNELYSWQRLPFDLNVSTSIAQSIINQALENCEFKTETGNIIDENLYEVMTYIDDILFYTMEESMMLHKIILFCLLDGLRNFGLKVNSGKMEL</sequence>
<proteinExistence type="predicted"/>
<dbReference type="PROSITE" id="PS50878">
    <property type="entry name" value="RT_POL"/>
    <property type="match status" value="1"/>
</dbReference>
<dbReference type="Pfam" id="PF00078">
    <property type="entry name" value="RVT_1"/>
    <property type="match status" value="1"/>
</dbReference>
<dbReference type="WBParaSite" id="SVE_1673900.1">
    <property type="protein sequence ID" value="SVE_1673900.1"/>
    <property type="gene ID" value="SVE_1673900"/>
</dbReference>
<reference evidence="3" key="2">
    <citation type="submission" date="2015-08" db="UniProtKB">
        <authorList>
            <consortium name="WormBaseParasite"/>
        </authorList>
    </citation>
    <scope>IDENTIFICATION</scope>
</reference>
<name>A0A0K0FWF3_STRVS</name>
<dbReference type="STRING" id="75913.A0A0K0FWF3"/>